<gene>
    <name evidence="4" type="primary">aat</name>
    <name evidence="5" type="ORF">SCD90_04040</name>
</gene>
<accession>A0ABU4RK93</accession>
<proteinExistence type="inferred from homology"/>
<comment type="similarity">
    <text evidence="4">Belongs to the L/F-transferase family.</text>
</comment>
<dbReference type="RefSeq" id="WP_319843352.1">
    <property type="nucleotide sequence ID" value="NZ_JAXAFJ010000002.1"/>
</dbReference>
<dbReference type="EC" id="2.3.2.6" evidence="4"/>
<dbReference type="InterPro" id="IPR016181">
    <property type="entry name" value="Acyl_CoA_acyltransferase"/>
</dbReference>
<dbReference type="PANTHER" id="PTHR30098">
    <property type="entry name" value="LEUCYL/PHENYLALANYL-TRNA--PROTEIN TRANSFERASE"/>
    <property type="match status" value="1"/>
</dbReference>
<dbReference type="InterPro" id="IPR004616">
    <property type="entry name" value="Leu/Phe-tRNA_Trfase"/>
</dbReference>
<protein>
    <recommendedName>
        <fullName evidence="4">Leucyl/phenylalanyl-tRNA--protein transferase</fullName>
        <ecNumber evidence="4">2.3.2.6</ecNumber>
    </recommendedName>
    <alternativeName>
        <fullName evidence="4">L/F-transferase</fullName>
    </alternativeName>
    <alternativeName>
        <fullName evidence="4">Leucyltransferase</fullName>
    </alternativeName>
    <alternativeName>
        <fullName evidence="4">Phenyalanyltransferase</fullName>
    </alternativeName>
</protein>
<dbReference type="Proteomes" id="UP001274321">
    <property type="component" value="Unassembled WGS sequence"/>
</dbReference>
<sequence length="291" mass="32041">MQEASPVEDEQTVPVFHEPPAAWARRQVLGLAYALKPDRIRDLPGLAGIAARDLLSPTTGLPDPANALTRPDGLCGLARDLSVPTLVKAYAAGLYPFSHIGPQKWWSPSQRCVLFLEETHIAKRLRAHLRQARFRVTFDEAFDRVMMACAAPDTRRVPLTWITPAIMRRFSALHRAGHAHSFEVWDGEGALVGGGYGVASGGVFVIESRFAVVPNTSKIGFMVLAWHLQRWGFRLADNKRTHPNVVDMGFRDVPRADYLGILHAAPQPAMRAGRWMVEAGSAEVGNWVPAG</sequence>
<keyword evidence="1 4" id="KW-0963">Cytoplasm</keyword>
<keyword evidence="6" id="KW-1185">Reference proteome</keyword>
<evidence type="ECO:0000256" key="1">
    <source>
        <dbReference type="ARBA" id="ARBA00022490"/>
    </source>
</evidence>
<keyword evidence="3 4" id="KW-0012">Acyltransferase</keyword>
<comment type="catalytic activity">
    <reaction evidence="4">
        <text>N-terminal L-lysyl-[protein] + L-leucyl-tRNA(Leu) = N-terminal L-leucyl-L-lysyl-[protein] + tRNA(Leu) + H(+)</text>
        <dbReference type="Rhea" id="RHEA:12340"/>
        <dbReference type="Rhea" id="RHEA-COMP:9613"/>
        <dbReference type="Rhea" id="RHEA-COMP:9622"/>
        <dbReference type="Rhea" id="RHEA-COMP:12670"/>
        <dbReference type="Rhea" id="RHEA-COMP:12671"/>
        <dbReference type="ChEBI" id="CHEBI:15378"/>
        <dbReference type="ChEBI" id="CHEBI:65249"/>
        <dbReference type="ChEBI" id="CHEBI:78442"/>
        <dbReference type="ChEBI" id="CHEBI:78494"/>
        <dbReference type="ChEBI" id="CHEBI:133043"/>
        <dbReference type="EC" id="2.3.2.6"/>
    </reaction>
</comment>
<evidence type="ECO:0000256" key="2">
    <source>
        <dbReference type="ARBA" id="ARBA00022679"/>
    </source>
</evidence>
<evidence type="ECO:0000256" key="3">
    <source>
        <dbReference type="ARBA" id="ARBA00023315"/>
    </source>
</evidence>
<dbReference type="SUPFAM" id="SSF55729">
    <property type="entry name" value="Acyl-CoA N-acyltransferases (Nat)"/>
    <property type="match status" value="1"/>
</dbReference>
<dbReference type="EMBL" id="JAXAFJ010000002">
    <property type="protein sequence ID" value="MDX6805227.1"/>
    <property type="molecule type" value="Genomic_DNA"/>
</dbReference>
<dbReference type="InterPro" id="IPR042203">
    <property type="entry name" value="Leu/Phe-tRNA_Trfase_C"/>
</dbReference>
<evidence type="ECO:0000256" key="4">
    <source>
        <dbReference type="HAMAP-Rule" id="MF_00688"/>
    </source>
</evidence>
<dbReference type="Gene3D" id="3.30.70.3550">
    <property type="entry name" value="Leucyl/phenylalanyl-tRNA-protein transferase, N-terminal domain"/>
    <property type="match status" value="1"/>
</dbReference>
<evidence type="ECO:0000313" key="5">
    <source>
        <dbReference type="EMBL" id="MDX6805227.1"/>
    </source>
</evidence>
<dbReference type="GO" id="GO:0008914">
    <property type="term" value="F:leucyl-tRNA--protein transferase activity"/>
    <property type="evidence" value="ECO:0007669"/>
    <property type="project" value="UniProtKB-EC"/>
</dbReference>
<dbReference type="InterPro" id="IPR042221">
    <property type="entry name" value="Leu/Phe-tRNA_Trfase_N"/>
</dbReference>
<dbReference type="Gene3D" id="3.40.630.70">
    <property type="entry name" value="Leucyl/phenylalanyl-tRNA-protein transferase, C-terminal domain"/>
    <property type="match status" value="1"/>
</dbReference>
<comment type="function">
    <text evidence="4">Functions in the N-end rule pathway of protein degradation where it conjugates Leu, Phe and, less efficiently, Met from aminoacyl-tRNAs to the N-termini of proteins containing an N-terminal arginine or lysine.</text>
</comment>
<comment type="caution">
    <text evidence="5">The sequence shown here is derived from an EMBL/GenBank/DDBJ whole genome shotgun (WGS) entry which is preliminary data.</text>
</comment>
<dbReference type="PANTHER" id="PTHR30098:SF2">
    <property type="entry name" value="LEUCYL_PHENYLALANYL-TRNA--PROTEIN TRANSFERASE"/>
    <property type="match status" value="1"/>
</dbReference>
<keyword evidence="2 4" id="KW-0808">Transferase</keyword>
<organism evidence="5 6">
    <name type="scientific">Terrihabitans rhizophilus</name>
    <dbReference type="NCBI Taxonomy" id="3092662"/>
    <lineage>
        <taxon>Bacteria</taxon>
        <taxon>Pseudomonadati</taxon>
        <taxon>Pseudomonadota</taxon>
        <taxon>Alphaproteobacteria</taxon>
        <taxon>Hyphomicrobiales</taxon>
        <taxon>Terrihabitans</taxon>
    </lineage>
</organism>
<dbReference type="HAMAP" id="MF_00688">
    <property type="entry name" value="Leu_Phe_trans"/>
    <property type="match status" value="1"/>
</dbReference>
<dbReference type="Pfam" id="PF03588">
    <property type="entry name" value="Leu_Phe_trans"/>
    <property type="match status" value="1"/>
</dbReference>
<name>A0ABU4RK93_9HYPH</name>
<comment type="catalytic activity">
    <reaction evidence="4">
        <text>N-terminal L-arginyl-[protein] + L-leucyl-tRNA(Leu) = N-terminal L-leucyl-L-arginyl-[protein] + tRNA(Leu) + H(+)</text>
        <dbReference type="Rhea" id="RHEA:50416"/>
        <dbReference type="Rhea" id="RHEA-COMP:9613"/>
        <dbReference type="Rhea" id="RHEA-COMP:9622"/>
        <dbReference type="Rhea" id="RHEA-COMP:12672"/>
        <dbReference type="Rhea" id="RHEA-COMP:12673"/>
        <dbReference type="ChEBI" id="CHEBI:15378"/>
        <dbReference type="ChEBI" id="CHEBI:64719"/>
        <dbReference type="ChEBI" id="CHEBI:78442"/>
        <dbReference type="ChEBI" id="CHEBI:78494"/>
        <dbReference type="ChEBI" id="CHEBI:133044"/>
        <dbReference type="EC" id="2.3.2.6"/>
    </reaction>
</comment>
<comment type="catalytic activity">
    <reaction evidence="4">
        <text>L-phenylalanyl-tRNA(Phe) + an N-terminal L-alpha-aminoacyl-[protein] = an N-terminal L-phenylalanyl-L-alpha-aminoacyl-[protein] + tRNA(Phe)</text>
        <dbReference type="Rhea" id="RHEA:43632"/>
        <dbReference type="Rhea" id="RHEA-COMP:9668"/>
        <dbReference type="Rhea" id="RHEA-COMP:9699"/>
        <dbReference type="Rhea" id="RHEA-COMP:10636"/>
        <dbReference type="Rhea" id="RHEA-COMP:10637"/>
        <dbReference type="ChEBI" id="CHEBI:78442"/>
        <dbReference type="ChEBI" id="CHEBI:78531"/>
        <dbReference type="ChEBI" id="CHEBI:78597"/>
        <dbReference type="ChEBI" id="CHEBI:83561"/>
        <dbReference type="EC" id="2.3.2.6"/>
    </reaction>
</comment>
<evidence type="ECO:0000313" key="6">
    <source>
        <dbReference type="Proteomes" id="UP001274321"/>
    </source>
</evidence>
<reference evidence="5 6" key="1">
    <citation type="submission" date="2023-11" db="EMBL/GenBank/DDBJ databases">
        <authorList>
            <person name="Bao R."/>
        </authorList>
    </citation>
    <scope>NUCLEOTIDE SEQUENCE [LARGE SCALE GENOMIC DNA]</scope>
    <source>
        <strain evidence="5 6">PJ23</strain>
    </source>
</reference>
<comment type="subcellular location">
    <subcellularLocation>
        <location evidence="4">Cytoplasm</location>
    </subcellularLocation>
</comment>